<dbReference type="InterPro" id="IPR035563">
    <property type="entry name" value="SF3As1_ubi"/>
</dbReference>
<dbReference type="FunCoup" id="A0A2P6NT41">
    <property type="interactions" value="816"/>
</dbReference>
<dbReference type="FunFam" id="1.10.10.790:FF:000001">
    <property type="entry name" value="Splicing factor 3a, subunit 1"/>
    <property type="match status" value="1"/>
</dbReference>
<dbReference type="STRING" id="1890364.A0A2P6NT41"/>
<accession>A0A2P6NT41</accession>
<dbReference type="GO" id="GO:0071004">
    <property type="term" value="C:U2-type prespliceosome"/>
    <property type="evidence" value="ECO:0007669"/>
    <property type="project" value="TreeGrafter"/>
</dbReference>
<feature type="region of interest" description="Disordered" evidence="7">
    <location>
        <begin position="435"/>
        <end position="476"/>
    </location>
</feature>
<comment type="caution">
    <text evidence="10">The sequence shown here is derived from an EMBL/GenBank/DDBJ whole genome shotgun (WGS) entry which is preliminary data.</text>
</comment>
<evidence type="ECO:0000313" key="11">
    <source>
        <dbReference type="Proteomes" id="UP000241769"/>
    </source>
</evidence>
<dbReference type="GO" id="GO:0071013">
    <property type="term" value="C:catalytic step 2 spliceosome"/>
    <property type="evidence" value="ECO:0007669"/>
    <property type="project" value="TreeGrafter"/>
</dbReference>
<dbReference type="SMART" id="SM00648">
    <property type="entry name" value="SWAP"/>
    <property type="match status" value="2"/>
</dbReference>
<dbReference type="GO" id="GO:0000381">
    <property type="term" value="P:regulation of alternative mRNA splicing, via spliceosome"/>
    <property type="evidence" value="ECO:0007669"/>
    <property type="project" value="TreeGrafter"/>
</dbReference>
<dbReference type="InParanoid" id="A0A2P6NT41"/>
<keyword evidence="3" id="KW-0747">Spliceosome</keyword>
<keyword evidence="6" id="KW-0539">Nucleus</keyword>
<evidence type="ECO:0000313" key="10">
    <source>
        <dbReference type="EMBL" id="PRP87116.1"/>
    </source>
</evidence>
<feature type="domain" description="Ubiquitin-like" evidence="8">
    <location>
        <begin position="542"/>
        <end position="628"/>
    </location>
</feature>
<dbReference type="InterPro" id="IPR035967">
    <property type="entry name" value="SWAP/Surp_sf"/>
</dbReference>
<dbReference type="PROSITE" id="PS50053">
    <property type="entry name" value="UBIQUITIN_2"/>
    <property type="match status" value="1"/>
</dbReference>
<dbReference type="AlphaFoldDB" id="A0A2P6NT41"/>
<reference evidence="10 11" key="1">
    <citation type="journal article" date="2018" name="Genome Biol. Evol.">
        <title>Multiple Roots of Fruiting Body Formation in Amoebozoa.</title>
        <authorList>
            <person name="Hillmann F."/>
            <person name="Forbes G."/>
            <person name="Novohradska S."/>
            <person name="Ferling I."/>
            <person name="Riege K."/>
            <person name="Groth M."/>
            <person name="Westermann M."/>
            <person name="Marz M."/>
            <person name="Spaller T."/>
            <person name="Winckler T."/>
            <person name="Schaap P."/>
            <person name="Glockner G."/>
        </authorList>
    </citation>
    <scope>NUCLEOTIDE SEQUENCE [LARGE SCALE GENOMIC DNA]</scope>
    <source>
        <strain evidence="10 11">Jena</strain>
    </source>
</reference>
<dbReference type="SMART" id="SM00213">
    <property type="entry name" value="UBQ"/>
    <property type="match status" value="1"/>
</dbReference>
<dbReference type="InterPro" id="IPR000626">
    <property type="entry name" value="Ubiquitin-like_dom"/>
</dbReference>
<dbReference type="PANTHER" id="PTHR15316:SF1">
    <property type="entry name" value="SPLICING FACTOR 3A SUBUNIT 1"/>
    <property type="match status" value="1"/>
</dbReference>
<organism evidence="10 11">
    <name type="scientific">Planoprotostelium fungivorum</name>
    <dbReference type="NCBI Taxonomy" id="1890364"/>
    <lineage>
        <taxon>Eukaryota</taxon>
        <taxon>Amoebozoa</taxon>
        <taxon>Evosea</taxon>
        <taxon>Variosea</taxon>
        <taxon>Cavosteliida</taxon>
        <taxon>Cavosteliaceae</taxon>
        <taxon>Planoprotostelium</taxon>
    </lineage>
</organism>
<evidence type="ECO:0000256" key="7">
    <source>
        <dbReference type="SAM" id="MobiDB-lite"/>
    </source>
</evidence>
<protein>
    <recommendedName>
        <fullName evidence="12">Splicing factor 3A subunit 1</fullName>
    </recommendedName>
</protein>
<feature type="domain" description="SURP motif" evidence="9">
    <location>
        <begin position="12"/>
        <end position="54"/>
    </location>
</feature>
<name>A0A2P6NT41_9EUKA</name>
<dbReference type="PANTHER" id="PTHR15316">
    <property type="entry name" value="SPLICEOSOME ASSOCIATED PROTEIN 114/SWAP SPLICING FACTOR-RELATED"/>
    <property type="match status" value="1"/>
</dbReference>
<feature type="domain" description="SURP motif" evidence="9">
    <location>
        <begin position="148"/>
        <end position="190"/>
    </location>
</feature>
<dbReference type="PRINTS" id="PR00348">
    <property type="entry name" value="UBIQUITIN"/>
</dbReference>
<dbReference type="OrthoDB" id="447637at2759"/>
<evidence type="ECO:0000256" key="4">
    <source>
        <dbReference type="ARBA" id="ARBA00022737"/>
    </source>
</evidence>
<dbReference type="Pfam" id="PF01805">
    <property type="entry name" value="Surp"/>
    <property type="match status" value="2"/>
</dbReference>
<comment type="subcellular location">
    <subcellularLocation>
        <location evidence="1">Nucleus</location>
    </subcellularLocation>
</comment>
<evidence type="ECO:0000256" key="5">
    <source>
        <dbReference type="ARBA" id="ARBA00023187"/>
    </source>
</evidence>
<keyword evidence="4" id="KW-0677">Repeat</keyword>
<dbReference type="InterPro" id="IPR045146">
    <property type="entry name" value="SF3A1"/>
</dbReference>
<dbReference type="GO" id="GO:0045292">
    <property type="term" value="P:mRNA cis splicing, via spliceosome"/>
    <property type="evidence" value="ECO:0007669"/>
    <property type="project" value="InterPro"/>
</dbReference>
<keyword evidence="2" id="KW-0507">mRNA processing</keyword>
<sequence>MEVEPPLEIKNFVDTTAHFVAKFGLPFHNKVAENEKNNPSFSFLRPTDPFYPFYQTRIKFFEAQLASGNAAPTSAAPAQGAPAPAAPKVVAEPVEVAEAAPRRAMNSLPQRMINVNNRVKTGELEIPNLSSYFILEPPEPLTAMEFDIMKLTAQFIARNGHKFHNGLLEREHRNPQFDFLKPHSPLNPFFQRQLIECYSKVIHPPRNITSMLKDQYPDRQDLLDRLIARYQTDKEIAERERIEKEKEDDSVTSIDWHDFTVVYTIDFQDEAPAPIVPEIPMNIPIPVPEEDIAMDTEDMEVEDEPVRRPTEIRLRKDYVKGGVVSSGPKYQVCPKCGKDIAVEDMDEHMRIELMDPKTRQNRDIYESRNRGGANFLAGDDEISRNLQQFASKRVDIFGDNQNVSLPEREEKTDKVIWDGHSSSINSTTAQAYHRGLANPDPPVLAPPPLNSAGPGLPQPPSLYTHPAPPVIHPGPMGGPMGNPMGYPGAMGNPMGGMGLSYGGMGRPLEGPSHEPTAKAARLDDSVLSEADFLKQYPAGKSYSVTVKVPDEDNSKTGWKLQGQTIQVTILPTETVQQLKEKISKEVGIPANKQKLQSGAAHLADQKSLASYNVSPSSSLDLRVKARGGKKG</sequence>
<dbReference type="GO" id="GO:0005686">
    <property type="term" value="C:U2 snRNP"/>
    <property type="evidence" value="ECO:0007669"/>
    <property type="project" value="TreeGrafter"/>
</dbReference>
<dbReference type="CDD" id="cd01800">
    <property type="entry name" value="Ubl_SF3a120"/>
    <property type="match status" value="1"/>
</dbReference>
<feature type="compositionally biased region" description="Pro residues" evidence="7">
    <location>
        <begin position="456"/>
        <end position="472"/>
    </location>
</feature>
<dbReference type="FunFam" id="1.10.10.790:FF:000002">
    <property type="entry name" value="Splicing factor 3A subunit 1"/>
    <property type="match status" value="1"/>
</dbReference>
<feature type="compositionally biased region" description="Pro residues" evidence="7">
    <location>
        <begin position="439"/>
        <end position="449"/>
    </location>
</feature>
<keyword evidence="11" id="KW-1185">Reference proteome</keyword>
<gene>
    <name evidence="10" type="ORF">PROFUN_01378</name>
</gene>
<dbReference type="InterPro" id="IPR022030">
    <property type="entry name" value="SF3A1_dom"/>
</dbReference>
<evidence type="ECO:0000259" key="8">
    <source>
        <dbReference type="PROSITE" id="PS50053"/>
    </source>
</evidence>
<evidence type="ECO:0000256" key="6">
    <source>
        <dbReference type="ARBA" id="ARBA00023242"/>
    </source>
</evidence>
<dbReference type="Pfam" id="PF12230">
    <property type="entry name" value="PRP21_like_P"/>
    <property type="match status" value="2"/>
</dbReference>
<dbReference type="Gene3D" id="1.10.10.790">
    <property type="entry name" value="Surp module"/>
    <property type="match status" value="2"/>
</dbReference>
<dbReference type="Pfam" id="PF00240">
    <property type="entry name" value="ubiquitin"/>
    <property type="match status" value="1"/>
</dbReference>
<dbReference type="PROSITE" id="PS50128">
    <property type="entry name" value="SURP"/>
    <property type="match status" value="2"/>
</dbReference>
<dbReference type="SUPFAM" id="SSF109905">
    <property type="entry name" value="Surp module (SWAP domain)"/>
    <property type="match status" value="2"/>
</dbReference>
<dbReference type="GO" id="GO:0003723">
    <property type="term" value="F:RNA binding"/>
    <property type="evidence" value="ECO:0007669"/>
    <property type="project" value="InterPro"/>
</dbReference>
<dbReference type="InterPro" id="IPR029071">
    <property type="entry name" value="Ubiquitin-like_domsf"/>
</dbReference>
<evidence type="ECO:0008006" key="12">
    <source>
        <dbReference type="Google" id="ProtNLM"/>
    </source>
</evidence>
<dbReference type="SUPFAM" id="SSF54236">
    <property type="entry name" value="Ubiquitin-like"/>
    <property type="match status" value="1"/>
</dbReference>
<evidence type="ECO:0000256" key="1">
    <source>
        <dbReference type="ARBA" id="ARBA00004123"/>
    </source>
</evidence>
<dbReference type="EMBL" id="MDYQ01000022">
    <property type="protein sequence ID" value="PRP87116.1"/>
    <property type="molecule type" value="Genomic_DNA"/>
</dbReference>
<evidence type="ECO:0000259" key="9">
    <source>
        <dbReference type="PROSITE" id="PS50128"/>
    </source>
</evidence>
<dbReference type="Gene3D" id="3.10.20.90">
    <property type="entry name" value="Phosphatidylinositol 3-kinase Catalytic Subunit, Chain A, domain 1"/>
    <property type="match status" value="1"/>
</dbReference>
<keyword evidence="5" id="KW-0508">mRNA splicing</keyword>
<dbReference type="Proteomes" id="UP000241769">
    <property type="component" value="Unassembled WGS sequence"/>
</dbReference>
<evidence type="ECO:0000256" key="3">
    <source>
        <dbReference type="ARBA" id="ARBA00022728"/>
    </source>
</evidence>
<evidence type="ECO:0000256" key="2">
    <source>
        <dbReference type="ARBA" id="ARBA00022664"/>
    </source>
</evidence>
<dbReference type="InterPro" id="IPR019956">
    <property type="entry name" value="Ubiquitin_dom"/>
</dbReference>
<dbReference type="InterPro" id="IPR000061">
    <property type="entry name" value="Surp"/>
</dbReference>
<proteinExistence type="predicted"/>